<reference evidence="1" key="2">
    <citation type="journal article" date="2015" name="Data Brief">
        <title>Shoot transcriptome of the giant reed, Arundo donax.</title>
        <authorList>
            <person name="Barrero R.A."/>
            <person name="Guerrero F.D."/>
            <person name="Moolhuijzen P."/>
            <person name="Goolsby J.A."/>
            <person name="Tidwell J."/>
            <person name="Bellgard S.E."/>
            <person name="Bellgard M.I."/>
        </authorList>
    </citation>
    <scope>NUCLEOTIDE SEQUENCE</scope>
    <source>
        <tissue evidence="1">Shoot tissue taken approximately 20 cm above the soil surface</tissue>
    </source>
</reference>
<dbReference type="AlphaFoldDB" id="A0A0A9GPJ1"/>
<evidence type="ECO:0000313" key="1">
    <source>
        <dbReference type="EMBL" id="JAE26402.1"/>
    </source>
</evidence>
<reference evidence="1" key="1">
    <citation type="submission" date="2014-09" db="EMBL/GenBank/DDBJ databases">
        <authorList>
            <person name="Magalhaes I.L.F."/>
            <person name="Oliveira U."/>
            <person name="Santos F.R."/>
            <person name="Vidigal T.H.D.A."/>
            <person name="Brescovit A.D."/>
            <person name="Santos A.J."/>
        </authorList>
    </citation>
    <scope>NUCLEOTIDE SEQUENCE</scope>
    <source>
        <tissue evidence="1">Shoot tissue taken approximately 20 cm above the soil surface</tissue>
    </source>
</reference>
<name>A0A0A9GPJ1_ARUDO</name>
<organism evidence="1">
    <name type="scientific">Arundo donax</name>
    <name type="common">Giant reed</name>
    <name type="synonym">Donax arundinaceus</name>
    <dbReference type="NCBI Taxonomy" id="35708"/>
    <lineage>
        <taxon>Eukaryota</taxon>
        <taxon>Viridiplantae</taxon>
        <taxon>Streptophyta</taxon>
        <taxon>Embryophyta</taxon>
        <taxon>Tracheophyta</taxon>
        <taxon>Spermatophyta</taxon>
        <taxon>Magnoliopsida</taxon>
        <taxon>Liliopsida</taxon>
        <taxon>Poales</taxon>
        <taxon>Poaceae</taxon>
        <taxon>PACMAD clade</taxon>
        <taxon>Arundinoideae</taxon>
        <taxon>Arundineae</taxon>
        <taxon>Arundo</taxon>
    </lineage>
</organism>
<dbReference type="EMBL" id="GBRH01171494">
    <property type="protein sequence ID" value="JAE26402.1"/>
    <property type="molecule type" value="Transcribed_RNA"/>
</dbReference>
<accession>A0A0A9GPJ1</accession>
<protein>
    <submittedName>
        <fullName evidence="1">Uncharacterized protein</fullName>
    </submittedName>
</protein>
<sequence length="66" mass="7629">MRHWRRSSASALHQRWWWIQGTSRREAATPLPPPRTHLGLLLPLLVGICRTVRKDWEQGLLGGSHP</sequence>
<proteinExistence type="predicted"/>